<comment type="caution">
    <text evidence="6">The sequence shown here is derived from an EMBL/GenBank/DDBJ whole genome shotgun (WGS) entry which is preliminary data.</text>
</comment>
<dbReference type="AlphaFoldDB" id="A0A494YYG0"/>
<feature type="transmembrane region" description="Helical" evidence="5">
    <location>
        <begin position="107"/>
        <end position="130"/>
    </location>
</feature>
<evidence type="ECO:0000313" key="7">
    <source>
        <dbReference type="Proteomes" id="UP000281813"/>
    </source>
</evidence>
<name>A0A494YYG0_9BACI</name>
<evidence type="ECO:0000256" key="3">
    <source>
        <dbReference type="ARBA" id="ARBA00022989"/>
    </source>
</evidence>
<keyword evidence="3 5" id="KW-1133">Transmembrane helix</keyword>
<comment type="subcellular location">
    <subcellularLocation>
        <location evidence="1">Membrane</location>
        <topology evidence="1">Multi-pass membrane protein</topology>
    </subcellularLocation>
</comment>
<keyword evidence="4 5" id="KW-0472">Membrane</keyword>
<dbReference type="InterPro" id="IPR027359">
    <property type="entry name" value="Volt_channel_dom_sf"/>
</dbReference>
<dbReference type="Proteomes" id="UP000281813">
    <property type="component" value="Unassembled WGS sequence"/>
</dbReference>
<protein>
    <submittedName>
        <fullName evidence="6">Transporter</fullName>
    </submittedName>
</protein>
<dbReference type="EMBL" id="RBZO01000015">
    <property type="protein sequence ID" value="RKQ15223.1"/>
    <property type="molecule type" value="Genomic_DNA"/>
</dbReference>
<evidence type="ECO:0000256" key="5">
    <source>
        <dbReference type="SAM" id="Phobius"/>
    </source>
</evidence>
<evidence type="ECO:0000256" key="4">
    <source>
        <dbReference type="ARBA" id="ARBA00023136"/>
    </source>
</evidence>
<evidence type="ECO:0000256" key="1">
    <source>
        <dbReference type="ARBA" id="ARBA00004141"/>
    </source>
</evidence>
<dbReference type="OrthoDB" id="9785285at2"/>
<organism evidence="6 7">
    <name type="scientific">Oceanobacillus bengalensis</name>
    <dbReference type="NCBI Taxonomy" id="1435466"/>
    <lineage>
        <taxon>Bacteria</taxon>
        <taxon>Bacillati</taxon>
        <taxon>Bacillota</taxon>
        <taxon>Bacilli</taxon>
        <taxon>Bacillales</taxon>
        <taxon>Bacillaceae</taxon>
        <taxon>Oceanobacillus</taxon>
    </lineage>
</organism>
<dbReference type="SUPFAM" id="SSF81324">
    <property type="entry name" value="Voltage-gated potassium channels"/>
    <property type="match status" value="1"/>
</dbReference>
<dbReference type="RefSeq" id="WP_121131682.1">
    <property type="nucleotide sequence ID" value="NZ_JBHUFK010000036.1"/>
</dbReference>
<keyword evidence="2 5" id="KW-0812">Transmembrane</keyword>
<dbReference type="Gene3D" id="1.20.120.350">
    <property type="entry name" value="Voltage-gated potassium channels. Chain C"/>
    <property type="match status" value="1"/>
</dbReference>
<feature type="transmembrane region" description="Helical" evidence="5">
    <location>
        <begin position="7"/>
        <end position="26"/>
    </location>
</feature>
<accession>A0A494YYG0</accession>
<reference evidence="6 7" key="1">
    <citation type="journal article" date="2015" name="Antonie Van Leeuwenhoek">
        <title>Oceanobacillus bengalensis sp. nov., a bacterium isolated from seawater of the Bay of Bengal.</title>
        <authorList>
            <person name="Yongchang O."/>
            <person name="Xiang W."/>
            <person name="Wang G."/>
        </authorList>
    </citation>
    <scope>NUCLEOTIDE SEQUENCE [LARGE SCALE GENOMIC DNA]</scope>
    <source>
        <strain evidence="6 7">MCCC 1K00260</strain>
    </source>
</reference>
<sequence>MQKVMKIIYEGIMLLLVMMAITSIFTESTVNSSINWIVWAVFTIDFIVRIILAENKWSFMKRNPFLVIAIIPFDQFFQVARIVRVIYLFRIKTITKYYVSPFIDRLSYRSLSMVITVINMLLIIESFVLLKIENSIIHFTDALYVSYGHLLFFGREIFVIENNMSIWLLTITSIVGIIVQGLALQWIFTKIEGLYKSVKNNKLKEKKEINQEKGS</sequence>
<keyword evidence="7" id="KW-1185">Reference proteome</keyword>
<evidence type="ECO:0000313" key="6">
    <source>
        <dbReference type="EMBL" id="RKQ15223.1"/>
    </source>
</evidence>
<dbReference type="GO" id="GO:0016020">
    <property type="term" value="C:membrane"/>
    <property type="evidence" value="ECO:0007669"/>
    <property type="project" value="UniProtKB-SubCell"/>
</dbReference>
<proteinExistence type="predicted"/>
<feature type="transmembrane region" description="Helical" evidence="5">
    <location>
        <begin position="64"/>
        <end position="87"/>
    </location>
</feature>
<feature type="transmembrane region" description="Helical" evidence="5">
    <location>
        <begin position="166"/>
        <end position="188"/>
    </location>
</feature>
<feature type="transmembrane region" description="Helical" evidence="5">
    <location>
        <begin position="32"/>
        <end position="52"/>
    </location>
</feature>
<gene>
    <name evidence="6" type="ORF">D8M05_10850</name>
</gene>
<evidence type="ECO:0000256" key="2">
    <source>
        <dbReference type="ARBA" id="ARBA00022692"/>
    </source>
</evidence>